<keyword evidence="7" id="KW-0413">Isomerase</keyword>
<dbReference type="InterPro" id="IPR000086">
    <property type="entry name" value="NUDIX_hydrolase_dom"/>
</dbReference>
<evidence type="ECO:0000256" key="4">
    <source>
        <dbReference type="ARBA" id="ARBA00007579"/>
    </source>
</evidence>
<protein>
    <recommendedName>
        <fullName evidence="5">isopentenyl-diphosphate Delta-isomerase</fullName>
        <ecNumber evidence="5">5.3.3.2</ecNumber>
    </recommendedName>
</protein>
<comment type="similarity">
    <text evidence="4">Belongs to the IPP isomerase type 1 family.</text>
</comment>
<dbReference type="PROSITE" id="PS51462">
    <property type="entry name" value="NUDIX"/>
    <property type="match status" value="1"/>
</dbReference>
<dbReference type="SUPFAM" id="SSF55811">
    <property type="entry name" value="Nudix"/>
    <property type="match status" value="1"/>
</dbReference>
<dbReference type="EC" id="5.3.3.2" evidence="5"/>
<comment type="pathway">
    <text evidence="3">Isoprenoid biosynthesis; dimethylallyl diphosphate biosynthesis; dimethylallyl diphosphate from isopentenyl diphosphate: step 1/1.</text>
</comment>
<comment type="caution">
    <text evidence="9">The sequence shown here is derived from an EMBL/GenBank/DDBJ whole genome shotgun (WGS) entry which is preliminary data.</text>
</comment>
<dbReference type="Gene3D" id="3.90.79.10">
    <property type="entry name" value="Nucleoside Triphosphate Pyrophosphohydrolase"/>
    <property type="match status" value="1"/>
</dbReference>
<comment type="function">
    <text evidence="2">Catalyzes the 1,3-allylic rearrangement of the homoallylic substrate isopentenyl (IPP) to its highly electrophilic allylic isomer, dimethylallyl diphosphate (DMAPP).</text>
</comment>
<dbReference type="Proteomes" id="UP001159363">
    <property type="component" value="Chromosome 7"/>
</dbReference>
<evidence type="ECO:0000313" key="9">
    <source>
        <dbReference type="EMBL" id="KAJ8877339.1"/>
    </source>
</evidence>
<comment type="catalytic activity">
    <reaction evidence="1">
        <text>isopentenyl diphosphate = dimethylallyl diphosphate</text>
        <dbReference type="Rhea" id="RHEA:23284"/>
        <dbReference type="ChEBI" id="CHEBI:57623"/>
        <dbReference type="ChEBI" id="CHEBI:128769"/>
        <dbReference type="EC" id="5.3.3.2"/>
    </reaction>
</comment>
<dbReference type="EMBL" id="JARBHB010000008">
    <property type="protein sequence ID" value="KAJ8877339.1"/>
    <property type="molecule type" value="Genomic_DNA"/>
</dbReference>
<dbReference type="PANTHER" id="PTHR10885">
    <property type="entry name" value="ISOPENTENYL-DIPHOSPHATE DELTA-ISOMERASE"/>
    <property type="match status" value="1"/>
</dbReference>
<accession>A0ABQ9GZ63</accession>
<sequence length="243" mass="28351">MLPLRRMAAAMCRAVHRNYTMSASKLLDQRQEMALEENCIVVDNDDHAIGCATKRECHRVDPNGMLILHRAFSVFVFNSKGELLLQKRSPQKITFPGCYTNACCSHPLFDIPAEREEEEAQGVRKAAQRRLQYELGIPSSEVPLDSLRYLTRIHYKAGMDEVWGEHEIDYVIVLHRDVTLNPNPEEVSDILYINRDQLNSFLRTVKSPLTPWFNLIAQDHLCQWWDNLHQLNHYEDHQTIHRF</sequence>
<evidence type="ECO:0000256" key="5">
    <source>
        <dbReference type="ARBA" id="ARBA00012057"/>
    </source>
</evidence>
<dbReference type="CDD" id="cd02885">
    <property type="entry name" value="NUDIX_IPP_Isomerase"/>
    <property type="match status" value="1"/>
</dbReference>
<dbReference type="InterPro" id="IPR011876">
    <property type="entry name" value="IsopentenylPP_isomerase_typ1"/>
</dbReference>
<reference evidence="9 10" key="1">
    <citation type="submission" date="2023-02" db="EMBL/GenBank/DDBJ databases">
        <title>LHISI_Scaffold_Assembly.</title>
        <authorList>
            <person name="Stuart O.P."/>
            <person name="Cleave R."/>
            <person name="Magrath M.J.L."/>
            <person name="Mikheyev A.S."/>
        </authorList>
    </citation>
    <scope>NUCLEOTIDE SEQUENCE [LARGE SCALE GENOMIC DNA]</scope>
    <source>
        <strain evidence="9">Daus_M_001</strain>
        <tissue evidence="9">Leg muscle</tissue>
    </source>
</reference>
<evidence type="ECO:0000256" key="6">
    <source>
        <dbReference type="ARBA" id="ARBA00023229"/>
    </source>
</evidence>
<evidence type="ECO:0000256" key="3">
    <source>
        <dbReference type="ARBA" id="ARBA00004826"/>
    </source>
</evidence>
<evidence type="ECO:0000256" key="1">
    <source>
        <dbReference type="ARBA" id="ARBA00000374"/>
    </source>
</evidence>
<gene>
    <name evidence="9" type="ORF">PR048_021793</name>
</gene>
<dbReference type="PIRSF" id="PIRSF018427">
    <property type="entry name" value="Isopntndiph_ism"/>
    <property type="match status" value="1"/>
</dbReference>
<evidence type="ECO:0000256" key="7">
    <source>
        <dbReference type="ARBA" id="ARBA00023235"/>
    </source>
</evidence>
<evidence type="ECO:0000256" key="2">
    <source>
        <dbReference type="ARBA" id="ARBA00003951"/>
    </source>
</evidence>
<evidence type="ECO:0000313" key="10">
    <source>
        <dbReference type="Proteomes" id="UP001159363"/>
    </source>
</evidence>
<keyword evidence="10" id="KW-1185">Reference proteome</keyword>
<dbReference type="PANTHER" id="PTHR10885:SF0">
    <property type="entry name" value="ISOPENTENYL-DIPHOSPHATE DELTA-ISOMERASE"/>
    <property type="match status" value="1"/>
</dbReference>
<dbReference type="InterPro" id="IPR015797">
    <property type="entry name" value="NUDIX_hydrolase-like_dom_sf"/>
</dbReference>
<dbReference type="Pfam" id="PF00293">
    <property type="entry name" value="NUDIX"/>
    <property type="match status" value="1"/>
</dbReference>
<feature type="domain" description="Nudix hydrolase" evidence="8">
    <location>
        <begin position="67"/>
        <end position="215"/>
    </location>
</feature>
<name>A0ABQ9GZ63_9NEOP</name>
<keyword evidence="6" id="KW-0414">Isoprene biosynthesis</keyword>
<proteinExistence type="inferred from homology"/>
<evidence type="ECO:0000259" key="8">
    <source>
        <dbReference type="PROSITE" id="PS51462"/>
    </source>
</evidence>
<dbReference type="NCBIfam" id="TIGR02150">
    <property type="entry name" value="IPP_isom_1"/>
    <property type="match status" value="1"/>
</dbReference>
<organism evidence="9 10">
    <name type="scientific">Dryococelus australis</name>
    <dbReference type="NCBI Taxonomy" id="614101"/>
    <lineage>
        <taxon>Eukaryota</taxon>
        <taxon>Metazoa</taxon>
        <taxon>Ecdysozoa</taxon>
        <taxon>Arthropoda</taxon>
        <taxon>Hexapoda</taxon>
        <taxon>Insecta</taxon>
        <taxon>Pterygota</taxon>
        <taxon>Neoptera</taxon>
        <taxon>Polyneoptera</taxon>
        <taxon>Phasmatodea</taxon>
        <taxon>Verophasmatodea</taxon>
        <taxon>Anareolatae</taxon>
        <taxon>Phasmatidae</taxon>
        <taxon>Eurycanthinae</taxon>
        <taxon>Dryococelus</taxon>
    </lineage>
</organism>